<comment type="subunit">
    <text evidence="2">Heterodimer of SbcC and SbcD.</text>
</comment>
<dbReference type="GO" id="GO:0016887">
    <property type="term" value="F:ATP hydrolysis activity"/>
    <property type="evidence" value="ECO:0007669"/>
    <property type="project" value="InterPro"/>
</dbReference>
<dbReference type="InterPro" id="IPR027417">
    <property type="entry name" value="P-loop_NTPase"/>
</dbReference>
<comment type="caution">
    <text evidence="7">The sequence shown here is derived from an EMBL/GenBank/DDBJ whole genome shotgun (WGS) entry which is preliminary data.</text>
</comment>
<dbReference type="GO" id="GO:0006302">
    <property type="term" value="P:double-strand break repair"/>
    <property type="evidence" value="ECO:0007669"/>
    <property type="project" value="InterPro"/>
</dbReference>
<reference evidence="7" key="2">
    <citation type="submission" date="2021-04" db="EMBL/GenBank/DDBJ databases">
        <authorList>
            <person name="Gilroy R."/>
        </authorList>
    </citation>
    <scope>NUCLEOTIDE SEQUENCE</scope>
    <source>
        <strain evidence="7">CHK178-16964</strain>
    </source>
</reference>
<feature type="coiled-coil region" evidence="4">
    <location>
        <begin position="774"/>
        <end position="861"/>
    </location>
</feature>
<evidence type="ECO:0000256" key="1">
    <source>
        <dbReference type="ARBA" id="ARBA00006930"/>
    </source>
</evidence>
<dbReference type="Pfam" id="PF13558">
    <property type="entry name" value="SbcC_Walker_B"/>
    <property type="match status" value="1"/>
</dbReference>
<feature type="domain" description="Rad50/SbcC-type AAA" evidence="6">
    <location>
        <begin position="5"/>
        <end position="328"/>
    </location>
</feature>
<reference evidence="7" key="1">
    <citation type="journal article" date="2021" name="PeerJ">
        <title>Extensive microbial diversity within the chicken gut microbiome revealed by metagenomics and culture.</title>
        <authorList>
            <person name="Gilroy R."/>
            <person name="Ravi A."/>
            <person name="Getino M."/>
            <person name="Pursley I."/>
            <person name="Horton D.L."/>
            <person name="Alikhan N.F."/>
            <person name="Baker D."/>
            <person name="Gharbi K."/>
            <person name="Hall N."/>
            <person name="Watson M."/>
            <person name="Adriaenssens E.M."/>
            <person name="Foster-Nyarko E."/>
            <person name="Jarju S."/>
            <person name="Secka A."/>
            <person name="Antonio M."/>
            <person name="Oren A."/>
            <person name="Chaudhuri R.R."/>
            <person name="La Ragione R."/>
            <person name="Hildebrand F."/>
            <person name="Pallen M.J."/>
        </authorList>
    </citation>
    <scope>NUCLEOTIDE SEQUENCE</scope>
    <source>
        <strain evidence="7">CHK178-16964</strain>
    </source>
</reference>
<accession>A0A9D2HHY8</accession>
<organism evidence="7 8">
    <name type="scientific">Candidatus Lachnoclostridium stercoravium</name>
    <dbReference type="NCBI Taxonomy" id="2838633"/>
    <lineage>
        <taxon>Bacteria</taxon>
        <taxon>Bacillati</taxon>
        <taxon>Bacillota</taxon>
        <taxon>Clostridia</taxon>
        <taxon>Lachnospirales</taxon>
        <taxon>Lachnospiraceae</taxon>
    </lineage>
</organism>
<evidence type="ECO:0000256" key="3">
    <source>
        <dbReference type="ARBA" id="ARBA00013368"/>
    </source>
</evidence>
<evidence type="ECO:0000313" key="8">
    <source>
        <dbReference type="Proteomes" id="UP000823900"/>
    </source>
</evidence>
<dbReference type="Gene3D" id="3.40.50.300">
    <property type="entry name" value="P-loop containing nucleotide triphosphate hydrolases"/>
    <property type="match status" value="2"/>
</dbReference>
<dbReference type="SUPFAM" id="SSF52540">
    <property type="entry name" value="P-loop containing nucleoside triphosphate hydrolases"/>
    <property type="match status" value="1"/>
</dbReference>
<feature type="coiled-coil region" evidence="4">
    <location>
        <begin position="463"/>
        <end position="511"/>
    </location>
</feature>
<proteinExistence type="inferred from homology"/>
<dbReference type="EMBL" id="DWZA01000091">
    <property type="protein sequence ID" value="HJA71986.1"/>
    <property type="molecule type" value="Genomic_DNA"/>
</dbReference>
<feature type="compositionally biased region" description="Basic and acidic residues" evidence="5">
    <location>
        <begin position="643"/>
        <end position="675"/>
    </location>
</feature>
<dbReference type="InterPro" id="IPR038729">
    <property type="entry name" value="Rad50/SbcC_AAA"/>
</dbReference>
<feature type="region of interest" description="Disordered" evidence="5">
    <location>
        <begin position="643"/>
        <end position="698"/>
    </location>
</feature>
<comment type="similarity">
    <text evidence="1">Belongs to the SMC family. SbcC subfamily.</text>
</comment>
<sequence>MKPLKLTISAFGSYGGKEELDLEKIGHGIFLITGDTGAGKTTIFDAISFALFGDMSGAGREGSMMRSQYAGPAEETWVELIFSEGKDRYRILRSPQYLRMGKRKNKNGENVWVQSAAKVSLFMPDGREFPGNIRDVNRKIQEIIGIDKEQFSQIAMIAQGEYMKLLQASSRDRKEIFSRIFHTGIYQRIQQELRDRDKKLYGKLEDLRKLCLHEMEKADVGESPLREAWNEVKQRPETGMEQILSVLDQVILEEKEREERLSGEREKIREERSSLEYRQKTAKENNLLLEKKEKAQALWEELKDQEEGYQKMKKETEAGGRAAAVSGKEADLIREMKELADLEQKKENAFKEQEQAQISLNEIQRQKKKRLEEISSTLPELEAELQELRRQESMYEELEKSSRIFAEKQAAEKMSLCTYSEAEELWTEWKQQTADLQKEESALSDSSLKLGDWKARLEECRIQKEKLFQLEETEKEEKEAEKKWEAGIKRLKQSENQYETTSGEYEQLYRSFLSAQAGLMAASLTEGKACPVCGSTVHPKKAILRKEAASEDQVNRAKEEKEKASVEWRKQAEATGKAESVLTGIRKQLEALRKELGINDRKEREEDRKALEEQEKEALLQVQDLEKKAERFQTLRKELALRQEQREGKERQVRELEEKWRTSQEERKLAEEEKERRRREVRFSKKEEADQRKRVLEKDREKLTAELQEWEEKEKSRSEQLRELKGRIHAMEDTAASQRQNVREAAFSFRSELKKQGFLDEEAFRRAFMPEREIQEKKEQLEAYAAEKIRAEAALLQLKEQTEGKEWIDTGGLEASAAQKKEEEDRVQKELDRVLADRRCNEDVEKEIRLQLKAREELEKEYSTVHLLSQAANGRLAGAAGLDFQTYIQRRYFRQMIQAANKRLAFMTEGRFLLKCRDMDQLGKQGEVGLDLDIYSLETDQIRDVKTLSGGESFMAALSMALGMADIIQNNSGSVHLDMMFIDEGFGTLDEESRTRAVQVLQQLAGEKRTIGLISHVTELKEQMDRKLVIWKDKKGSHMRWEE</sequence>
<dbReference type="Proteomes" id="UP000823900">
    <property type="component" value="Unassembled WGS sequence"/>
</dbReference>
<dbReference type="PANTHER" id="PTHR32114:SF2">
    <property type="entry name" value="ABC TRANSPORTER ABCH.3"/>
    <property type="match status" value="1"/>
</dbReference>
<evidence type="ECO:0000256" key="4">
    <source>
        <dbReference type="SAM" id="Coils"/>
    </source>
</evidence>
<evidence type="ECO:0000256" key="5">
    <source>
        <dbReference type="SAM" id="MobiDB-lite"/>
    </source>
</evidence>
<evidence type="ECO:0000313" key="7">
    <source>
        <dbReference type="EMBL" id="HJA71986.1"/>
    </source>
</evidence>
<dbReference type="InterPro" id="IPR025662">
    <property type="entry name" value="Sigma_54_int_dom_ATP-bd_1"/>
</dbReference>
<dbReference type="PANTHER" id="PTHR32114">
    <property type="entry name" value="ABC TRANSPORTER ABCH.3"/>
    <property type="match status" value="1"/>
</dbReference>
<name>A0A9D2HHY8_9FIRM</name>
<feature type="coiled-coil region" evidence="4">
    <location>
        <begin position="251"/>
        <end position="401"/>
    </location>
</feature>
<feature type="compositionally biased region" description="Basic and acidic residues" evidence="5">
    <location>
        <begin position="681"/>
        <end position="698"/>
    </location>
</feature>
<dbReference type="Pfam" id="PF13476">
    <property type="entry name" value="AAA_23"/>
    <property type="match status" value="1"/>
</dbReference>
<gene>
    <name evidence="7" type="ORF">IAA07_10520</name>
</gene>
<dbReference type="AlphaFoldDB" id="A0A9D2HHY8"/>
<evidence type="ECO:0000256" key="2">
    <source>
        <dbReference type="ARBA" id="ARBA00011322"/>
    </source>
</evidence>
<protein>
    <recommendedName>
        <fullName evidence="3">Nuclease SbcCD subunit C</fullName>
    </recommendedName>
</protein>
<dbReference type="PROSITE" id="PS00675">
    <property type="entry name" value="SIGMA54_INTERACT_1"/>
    <property type="match status" value="1"/>
</dbReference>
<evidence type="ECO:0000259" key="6">
    <source>
        <dbReference type="Pfam" id="PF13476"/>
    </source>
</evidence>
<keyword evidence="4" id="KW-0175">Coiled coil</keyword>
<feature type="region of interest" description="Disordered" evidence="5">
    <location>
        <begin position="548"/>
        <end position="569"/>
    </location>
</feature>